<proteinExistence type="predicted"/>
<gene>
    <name evidence="1" type="ORF">SAMN06295937_1011123</name>
</gene>
<accession>A0A1T5CU52</accession>
<protein>
    <submittedName>
        <fullName evidence="1">Uncharacterized protein</fullName>
    </submittedName>
</protein>
<dbReference type="Proteomes" id="UP000190044">
    <property type="component" value="Unassembled WGS sequence"/>
</dbReference>
<reference evidence="2" key="1">
    <citation type="submission" date="2017-02" db="EMBL/GenBank/DDBJ databases">
        <authorList>
            <person name="Varghese N."/>
            <person name="Submissions S."/>
        </authorList>
    </citation>
    <scope>NUCLEOTIDE SEQUENCE [LARGE SCALE GENOMIC DNA]</scope>
    <source>
        <strain evidence="2">R11H</strain>
    </source>
</reference>
<keyword evidence="2" id="KW-1185">Reference proteome</keyword>
<organism evidence="1 2">
    <name type="scientific">Sphingopyxis flava</name>
    <dbReference type="NCBI Taxonomy" id="1507287"/>
    <lineage>
        <taxon>Bacteria</taxon>
        <taxon>Pseudomonadati</taxon>
        <taxon>Pseudomonadota</taxon>
        <taxon>Alphaproteobacteria</taxon>
        <taxon>Sphingomonadales</taxon>
        <taxon>Sphingomonadaceae</taxon>
        <taxon>Sphingopyxis</taxon>
    </lineage>
</organism>
<dbReference type="EMBL" id="FUYP01000011">
    <property type="protein sequence ID" value="SKB63025.1"/>
    <property type="molecule type" value="Genomic_DNA"/>
</dbReference>
<evidence type="ECO:0000313" key="2">
    <source>
        <dbReference type="Proteomes" id="UP000190044"/>
    </source>
</evidence>
<sequence>MKLFRVECQVAATAYVKANTPEEARAAVVAEGEIDTDYDVSGLPFDHEDLPDFSVSPAMTIVSVDDDVEEVEDVD</sequence>
<name>A0A1T5CU52_9SPHN</name>
<evidence type="ECO:0000313" key="1">
    <source>
        <dbReference type="EMBL" id="SKB63025.1"/>
    </source>
</evidence>
<dbReference type="AlphaFoldDB" id="A0A1T5CU52"/>
<dbReference type="RefSeq" id="WP_079638724.1">
    <property type="nucleotide sequence ID" value="NZ_FUYP01000011.1"/>
</dbReference>